<dbReference type="Gene3D" id="1.25.40.740">
    <property type="match status" value="1"/>
</dbReference>
<dbReference type="STRING" id="1006000.GKAS_04079"/>
<dbReference type="SMART" id="SM00671">
    <property type="entry name" value="SEL1"/>
    <property type="match status" value="5"/>
</dbReference>
<gene>
    <name evidence="2" type="ORF">C8256_16225</name>
</gene>
<name>A0A2T2XZK7_9ENTR</name>
<keyword evidence="3" id="KW-1185">Reference proteome</keyword>
<dbReference type="SUPFAM" id="SSF81901">
    <property type="entry name" value="HCP-like"/>
    <property type="match status" value="2"/>
</dbReference>
<dbReference type="RefSeq" id="WP_106928506.1">
    <property type="nucleotide sequence ID" value="NZ_CABMMU010000013.1"/>
</dbReference>
<keyword evidence="1" id="KW-0732">Signal</keyword>
<comment type="caution">
    <text evidence="2">The sequence shown here is derived from an EMBL/GenBank/DDBJ whole genome shotgun (WGS) entry which is preliminary data.</text>
</comment>
<dbReference type="PANTHER" id="PTHR43628:SF1">
    <property type="entry name" value="CHITIN SYNTHASE REGULATORY FACTOR 2-RELATED"/>
    <property type="match status" value="1"/>
</dbReference>
<evidence type="ECO:0000256" key="1">
    <source>
        <dbReference type="SAM" id="SignalP"/>
    </source>
</evidence>
<evidence type="ECO:0000313" key="2">
    <source>
        <dbReference type="EMBL" id="PSR45715.1"/>
    </source>
</evidence>
<dbReference type="PANTHER" id="PTHR43628">
    <property type="entry name" value="ACTIVATOR OF C KINASE PROTEIN 1-RELATED"/>
    <property type="match status" value="1"/>
</dbReference>
<dbReference type="Gene3D" id="1.25.40.10">
    <property type="entry name" value="Tetratricopeptide repeat domain"/>
    <property type="match status" value="1"/>
</dbReference>
<dbReference type="Proteomes" id="UP000240892">
    <property type="component" value="Unassembled WGS sequence"/>
</dbReference>
<protein>
    <recommendedName>
        <fullName evidence="4">Sel1 repeat family protein</fullName>
    </recommendedName>
</protein>
<dbReference type="InterPro" id="IPR011990">
    <property type="entry name" value="TPR-like_helical_dom_sf"/>
</dbReference>
<organism evidence="2 3">
    <name type="scientific">Kluyvera genomosp. 2</name>
    <dbReference type="NCBI Taxonomy" id="2774054"/>
    <lineage>
        <taxon>Bacteria</taxon>
        <taxon>Pseudomonadati</taxon>
        <taxon>Pseudomonadota</taxon>
        <taxon>Gammaproteobacteria</taxon>
        <taxon>Enterobacterales</taxon>
        <taxon>Enterobacteriaceae</taxon>
        <taxon>Kluyvera</taxon>
    </lineage>
</organism>
<dbReference type="AlphaFoldDB" id="A0A2T2XZK7"/>
<evidence type="ECO:0000313" key="3">
    <source>
        <dbReference type="Proteomes" id="UP000240892"/>
    </source>
</evidence>
<reference evidence="2 3" key="1">
    <citation type="submission" date="2018-03" db="EMBL/GenBank/DDBJ databases">
        <title>First report of an OXA-48+CTX-M-M-producing Kluyvera ascorbata clone recovered from patients admitted in a University Hospital in Madrid, Spain.</title>
        <authorList>
            <person name="Hernandez-Garcia M."/>
            <person name="Leon-Sampedro R."/>
            <person name="Perez-Viso B."/>
            <person name="Morosini M.I."/>
            <person name="Lopez-Fresnena N."/>
            <person name="Coque T.M."/>
            <person name="Bonten M."/>
            <person name="Malhotra-Kumar S."/>
            <person name="Ruiz-Garbajosa P."/>
            <person name="Canton R."/>
        </authorList>
    </citation>
    <scope>NUCLEOTIDE SEQUENCE [LARGE SCALE GENOMIC DNA]</scope>
    <source>
        <strain evidence="2 3">KA2</strain>
    </source>
</reference>
<accession>A0A2T2XZK7</accession>
<sequence length="227" mass="24688">MKRLLALLWLATLSVHAEEPGSQYQQAAEAGDARAQYYLADTWFSSGDLSKAEFWAQKSADAGDADACALLAQIKITNPVSLDYPAARALAEKATHAGSKAGEVILARILINSQAGKTDYPRAINLLQQASMNTENDFAVDAQMLLGLLYANGVGVKEDDEKATDYFKNSSALSRTGYAEYWAGMMFQSGEKGFITPNKQKALQWLNLSCTEGFDTGCEEFDKLSSE</sequence>
<dbReference type="Pfam" id="PF08238">
    <property type="entry name" value="Sel1"/>
    <property type="match status" value="6"/>
</dbReference>
<feature type="signal peptide" evidence="1">
    <location>
        <begin position="1"/>
        <end position="17"/>
    </location>
</feature>
<proteinExistence type="predicted"/>
<dbReference type="EMBL" id="PYHO01000013">
    <property type="protein sequence ID" value="PSR45715.1"/>
    <property type="molecule type" value="Genomic_DNA"/>
</dbReference>
<dbReference type="InterPro" id="IPR006597">
    <property type="entry name" value="Sel1-like"/>
</dbReference>
<evidence type="ECO:0008006" key="4">
    <source>
        <dbReference type="Google" id="ProtNLM"/>
    </source>
</evidence>
<dbReference type="InterPro" id="IPR052945">
    <property type="entry name" value="Mitotic_Regulator"/>
</dbReference>
<feature type="chain" id="PRO_5015505559" description="Sel1 repeat family protein" evidence="1">
    <location>
        <begin position="18"/>
        <end position="227"/>
    </location>
</feature>